<evidence type="ECO:0000256" key="2">
    <source>
        <dbReference type="ARBA" id="ARBA00022490"/>
    </source>
</evidence>
<evidence type="ECO:0000313" key="16">
    <source>
        <dbReference type="EMBL" id="PAV06161.1"/>
    </source>
</evidence>
<keyword evidence="3 13" id="KW-0028">Amino-acid biosynthesis</keyword>
<evidence type="ECO:0000313" key="17">
    <source>
        <dbReference type="Proteomes" id="UP000217784"/>
    </source>
</evidence>
<keyword evidence="17" id="KW-1185">Reference proteome</keyword>
<dbReference type="GO" id="GO:0009089">
    <property type="term" value="P:lysine biosynthetic process via diaminopimelate"/>
    <property type="evidence" value="ECO:0007669"/>
    <property type="project" value="UniProtKB-UniRule"/>
</dbReference>
<comment type="subunit">
    <text evidence="13">Homotetramer.</text>
</comment>
<dbReference type="Gene3D" id="3.40.50.720">
    <property type="entry name" value="NAD(P)-binding Rossmann-like Domain"/>
    <property type="match status" value="1"/>
</dbReference>
<feature type="binding site" evidence="13">
    <location>
        <begin position="171"/>
        <end position="172"/>
    </location>
    <ligand>
        <name>(S)-2,3,4,5-tetrahydrodipicolinate</name>
        <dbReference type="ChEBI" id="CHEBI:16845"/>
    </ligand>
</feature>
<dbReference type="InterPro" id="IPR000846">
    <property type="entry name" value="DapB_N"/>
</dbReference>
<accession>A0A2A2H9L8</accession>
<proteinExistence type="inferred from homology"/>
<keyword evidence="7 13" id="KW-0520">NAD</keyword>
<feature type="binding site" evidence="13">
    <location>
        <position position="162"/>
    </location>
    <ligand>
        <name>(S)-2,3,4,5-tetrahydrodipicolinate</name>
        <dbReference type="ChEBI" id="CHEBI:16845"/>
    </ligand>
</feature>
<organism evidence="16 17">
    <name type="scientific">Methanobacterium bryantii</name>
    <dbReference type="NCBI Taxonomy" id="2161"/>
    <lineage>
        <taxon>Archaea</taxon>
        <taxon>Methanobacteriati</taxon>
        <taxon>Methanobacteriota</taxon>
        <taxon>Methanomada group</taxon>
        <taxon>Methanobacteria</taxon>
        <taxon>Methanobacteriales</taxon>
        <taxon>Methanobacteriaceae</taxon>
        <taxon>Methanobacterium</taxon>
    </lineage>
</organism>
<dbReference type="GO" id="GO:0050661">
    <property type="term" value="F:NADP binding"/>
    <property type="evidence" value="ECO:0007669"/>
    <property type="project" value="UniProtKB-UniRule"/>
</dbReference>
<evidence type="ECO:0000256" key="3">
    <source>
        <dbReference type="ARBA" id="ARBA00022605"/>
    </source>
</evidence>
<evidence type="ECO:0000256" key="6">
    <source>
        <dbReference type="ARBA" id="ARBA00023002"/>
    </source>
</evidence>
<comment type="catalytic activity">
    <reaction evidence="12 13">
        <text>(S)-2,3,4,5-tetrahydrodipicolinate + NAD(+) + H2O = (2S,4S)-4-hydroxy-2,3,4,5-tetrahydrodipicolinate + NADH + H(+)</text>
        <dbReference type="Rhea" id="RHEA:35323"/>
        <dbReference type="ChEBI" id="CHEBI:15377"/>
        <dbReference type="ChEBI" id="CHEBI:15378"/>
        <dbReference type="ChEBI" id="CHEBI:16845"/>
        <dbReference type="ChEBI" id="CHEBI:57540"/>
        <dbReference type="ChEBI" id="CHEBI:57945"/>
        <dbReference type="ChEBI" id="CHEBI:67139"/>
        <dbReference type="EC" id="1.17.1.8"/>
    </reaction>
</comment>
<comment type="caution">
    <text evidence="13">Lacks conserved residue(s) required for the propagation of feature annotation.</text>
</comment>
<evidence type="ECO:0000256" key="12">
    <source>
        <dbReference type="ARBA" id="ARBA00049396"/>
    </source>
</evidence>
<keyword evidence="6 13" id="KW-0560">Oxidoreductase</keyword>
<feature type="binding site" evidence="13">
    <location>
        <begin position="102"/>
        <end position="104"/>
    </location>
    <ligand>
        <name>NAD(+)</name>
        <dbReference type="ChEBI" id="CHEBI:57540"/>
    </ligand>
</feature>
<dbReference type="GO" id="GO:0016726">
    <property type="term" value="F:oxidoreductase activity, acting on CH or CH2 groups, NAD or NADP as acceptor"/>
    <property type="evidence" value="ECO:0007669"/>
    <property type="project" value="UniProtKB-UniRule"/>
</dbReference>
<dbReference type="SUPFAM" id="SSF55347">
    <property type="entry name" value="Glyceraldehyde-3-phosphate dehydrogenase-like, C-terminal domain"/>
    <property type="match status" value="1"/>
</dbReference>
<dbReference type="Pfam" id="PF01113">
    <property type="entry name" value="DapB_N"/>
    <property type="match status" value="1"/>
</dbReference>
<keyword evidence="5 13" id="KW-0220">Diaminopimelate biosynthesis</keyword>
<sequence>MIGVAVTGASGRMGSKIIRTILEQDDMKVVAAIEAPNTPFEGKDVGEVIGVGTIGVPVNGAEKLAEVLTEKKPDVLVDFTIANAAVGTIKTSAECGVNVVVGTTGFSDEQMEEMKNAIENNKVKAVIAPNMAVGVNVFFKIIADLAKILKDDYDVEIIEAHHKHKADAPSGTAVKAYEVLAEALGRDKNECGVYGRQGVVGARTPEEIGIHAVRGGDIVGDHTVLFAGEGERIEIVHRAHSRQAFVSGVIKAVRYVVGASKKISDMGDVLGIK</sequence>
<keyword evidence="4 13" id="KW-0521">NADP</keyword>
<dbReference type="CDD" id="cd02274">
    <property type="entry name" value="DHDPR_N"/>
    <property type="match status" value="1"/>
</dbReference>
<feature type="domain" description="Dihydrodipicolinate reductase N-terminal" evidence="14">
    <location>
        <begin position="3"/>
        <end position="131"/>
    </location>
</feature>
<dbReference type="FunFam" id="3.30.360.10:FF:000004">
    <property type="entry name" value="4-hydroxy-tetrahydrodipicolinate reductase"/>
    <property type="match status" value="1"/>
</dbReference>
<evidence type="ECO:0000256" key="11">
    <source>
        <dbReference type="ARBA" id="ARBA00049080"/>
    </source>
</evidence>
<name>A0A2A2H9L8_METBR</name>
<keyword evidence="2 13" id="KW-0963">Cytoplasm</keyword>
<dbReference type="OrthoDB" id="195035at2157"/>
<evidence type="ECO:0000256" key="10">
    <source>
        <dbReference type="ARBA" id="ARBA00038983"/>
    </source>
</evidence>
<dbReference type="PROSITE" id="PS01298">
    <property type="entry name" value="DAPB"/>
    <property type="match status" value="1"/>
</dbReference>
<dbReference type="PIRSF" id="PIRSF000161">
    <property type="entry name" value="DHPR"/>
    <property type="match status" value="1"/>
</dbReference>
<comment type="pathway">
    <text evidence="9 13">Amino-acid biosynthesis; L-lysine biosynthesis via DAP pathway; (S)-tetrahydrodipicolinate from L-aspartate: step 4/4.</text>
</comment>
<dbReference type="EMBL" id="LMVM01000001">
    <property type="protein sequence ID" value="PAV06161.1"/>
    <property type="molecule type" value="Genomic_DNA"/>
</dbReference>
<evidence type="ECO:0000256" key="7">
    <source>
        <dbReference type="ARBA" id="ARBA00023027"/>
    </source>
</evidence>
<dbReference type="UniPathway" id="UPA00034">
    <property type="reaction ID" value="UER00018"/>
</dbReference>
<evidence type="ECO:0000259" key="15">
    <source>
        <dbReference type="Pfam" id="PF05173"/>
    </source>
</evidence>
<feature type="binding site" evidence="13">
    <location>
        <begin position="128"/>
        <end position="131"/>
    </location>
    <ligand>
        <name>NAD(+)</name>
        <dbReference type="ChEBI" id="CHEBI:57540"/>
    </ligand>
</feature>
<feature type="domain" description="Dihydrodipicolinate reductase C-terminal" evidence="15">
    <location>
        <begin position="134"/>
        <end position="270"/>
    </location>
</feature>
<evidence type="ECO:0000256" key="1">
    <source>
        <dbReference type="ARBA" id="ARBA00006642"/>
    </source>
</evidence>
<dbReference type="InterPro" id="IPR022664">
    <property type="entry name" value="DapB_N_CS"/>
</dbReference>
<dbReference type="EC" id="1.17.1.8" evidence="10 13"/>
<dbReference type="PANTHER" id="PTHR20836">
    <property type="entry name" value="DIHYDRODIPICOLINATE REDUCTASE"/>
    <property type="match status" value="1"/>
</dbReference>
<gene>
    <name evidence="13" type="primary">dapB</name>
    <name evidence="16" type="ORF">ASJ80_15120</name>
</gene>
<dbReference type="RefSeq" id="WP_069583603.1">
    <property type="nucleotide sequence ID" value="NZ_LMVM01000001.1"/>
</dbReference>
<dbReference type="SUPFAM" id="SSF51735">
    <property type="entry name" value="NAD(P)-binding Rossmann-fold domains"/>
    <property type="match status" value="1"/>
</dbReference>
<comment type="similarity">
    <text evidence="1 13">Belongs to the DapB family.</text>
</comment>
<evidence type="ECO:0000256" key="13">
    <source>
        <dbReference type="HAMAP-Rule" id="MF_00102"/>
    </source>
</evidence>
<evidence type="ECO:0000256" key="9">
    <source>
        <dbReference type="ARBA" id="ARBA00037922"/>
    </source>
</evidence>
<keyword evidence="8 13" id="KW-0457">Lysine biosynthesis</keyword>
<reference evidence="16 17" key="1">
    <citation type="journal article" date="2017" name="BMC Genomics">
        <title>Genomic analysis of methanogenic archaea reveals a shift towards energy conservation.</title>
        <authorList>
            <person name="Gilmore S.P."/>
            <person name="Henske J.K."/>
            <person name="Sexton J.A."/>
            <person name="Solomon K.V."/>
            <person name="Seppala S."/>
            <person name="Yoo J.I."/>
            <person name="Huyett L.M."/>
            <person name="Pressman A."/>
            <person name="Cogan J.Z."/>
            <person name="Kivenson V."/>
            <person name="Peng X."/>
            <person name="Tan Y."/>
            <person name="Valentine D.L."/>
            <person name="O'Malley M.A."/>
        </authorList>
    </citation>
    <scope>NUCLEOTIDE SEQUENCE [LARGE SCALE GENOMIC DNA]</scope>
    <source>
        <strain evidence="16 17">M.o.H.</strain>
    </source>
</reference>
<protein>
    <recommendedName>
        <fullName evidence="10 13">4-hydroxy-tetrahydrodipicolinate reductase</fullName>
        <shortName evidence="13">HTPA reductase</shortName>
        <ecNumber evidence="10 13">1.17.1.8</ecNumber>
    </recommendedName>
</protein>
<dbReference type="Proteomes" id="UP000217784">
    <property type="component" value="Unassembled WGS sequence"/>
</dbReference>
<dbReference type="HAMAP" id="MF_00102">
    <property type="entry name" value="DapB"/>
    <property type="match status" value="1"/>
</dbReference>
<comment type="caution">
    <text evidence="16">The sequence shown here is derived from an EMBL/GenBank/DDBJ whole genome shotgun (WGS) entry which is preliminary data.</text>
</comment>
<feature type="active site" description="Proton donor/acceptor" evidence="13">
    <location>
        <position position="161"/>
    </location>
</feature>
<dbReference type="GO" id="GO:0051287">
    <property type="term" value="F:NAD binding"/>
    <property type="evidence" value="ECO:0007669"/>
    <property type="project" value="UniProtKB-UniRule"/>
</dbReference>
<dbReference type="InterPro" id="IPR023940">
    <property type="entry name" value="DHDPR_bac"/>
</dbReference>
<dbReference type="InterPro" id="IPR036291">
    <property type="entry name" value="NAD(P)-bd_dom_sf"/>
</dbReference>
<dbReference type="Gene3D" id="3.30.360.10">
    <property type="entry name" value="Dihydrodipicolinate Reductase, domain 2"/>
    <property type="match status" value="1"/>
</dbReference>
<feature type="binding site" evidence="13">
    <location>
        <position position="34"/>
    </location>
    <ligand>
        <name>NAD(+)</name>
        <dbReference type="ChEBI" id="CHEBI:57540"/>
    </ligand>
</feature>
<evidence type="ECO:0000256" key="5">
    <source>
        <dbReference type="ARBA" id="ARBA00022915"/>
    </source>
</evidence>
<comment type="catalytic activity">
    <reaction evidence="11 13">
        <text>(S)-2,3,4,5-tetrahydrodipicolinate + NADP(+) + H2O = (2S,4S)-4-hydroxy-2,3,4,5-tetrahydrodipicolinate + NADPH + H(+)</text>
        <dbReference type="Rhea" id="RHEA:35331"/>
        <dbReference type="ChEBI" id="CHEBI:15377"/>
        <dbReference type="ChEBI" id="CHEBI:15378"/>
        <dbReference type="ChEBI" id="CHEBI:16845"/>
        <dbReference type="ChEBI" id="CHEBI:57783"/>
        <dbReference type="ChEBI" id="CHEBI:58349"/>
        <dbReference type="ChEBI" id="CHEBI:67139"/>
        <dbReference type="EC" id="1.17.1.8"/>
    </reaction>
</comment>
<dbReference type="Pfam" id="PF05173">
    <property type="entry name" value="DapB_C"/>
    <property type="match status" value="1"/>
</dbReference>
<evidence type="ECO:0000256" key="8">
    <source>
        <dbReference type="ARBA" id="ARBA00023154"/>
    </source>
</evidence>
<dbReference type="PANTHER" id="PTHR20836:SF0">
    <property type="entry name" value="4-HYDROXY-TETRAHYDRODIPICOLINATE REDUCTASE 1, CHLOROPLASTIC-RELATED"/>
    <property type="match status" value="1"/>
</dbReference>
<dbReference type="GO" id="GO:0008839">
    <property type="term" value="F:4-hydroxy-tetrahydrodipicolinate reductase"/>
    <property type="evidence" value="ECO:0007669"/>
    <property type="project" value="UniProtKB-UniRule"/>
</dbReference>
<dbReference type="AlphaFoldDB" id="A0A2A2H9L8"/>
<feature type="active site" description="Proton donor" evidence="13">
    <location>
        <position position="165"/>
    </location>
</feature>
<dbReference type="InterPro" id="IPR022663">
    <property type="entry name" value="DapB_C"/>
</dbReference>
<comment type="subcellular location">
    <subcellularLocation>
        <location evidence="13">Cytoplasm</location>
    </subcellularLocation>
</comment>
<dbReference type="GO" id="GO:0005737">
    <property type="term" value="C:cytoplasm"/>
    <property type="evidence" value="ECO:0007669"/>
    <property type="project" value="UniProtKB-SubCell"/>
</dbReference>
<dbReference type="NCBIfam" id="TIGR00036">
    <property type="entry name" value="dapB"/>
    <property type="match status" value="1"/>
</dbReference>
<feature type="binding site" evidence="13">
    <location>
        <begin position="8"/>
        <end position="13"/>
    </location>
    <ligand>
        <name>NAD(+)</name>
        <dbReference type="ChEBI" id="CHEBI:57540"/>
    </ligand>
</feature>
<evidence type="ECO:0000256" key="4">
    <source>
        <dbReference type="ARBA" id="ARBA00022857"/>
    </source>
</evidence>
<comment type="caution">
    <text evidence="13">Was originally thought to be a dihydrodipicolinate reductase (DHDPR), catalyzing the conversion of dihydrodipicolinate to tetrahydrodipicolinate. However, it was shown in E.coli that the substrate of the enzymatic reaction is not dihydrodipicolinate (DHDP) but in fact (2S,4S)-4-hydroxy-2,3,4,5-tetrahydrodipicolinic acid (HTPA), the product released by the DapA-catalyzed reaction.</text>
</comment>
<comment type="function">
    <text evidence="13">Catalyzes the conversion of 4-hydroxy-tetrahydrodipicolinate (HTPA) to tetrahydrodipicolinate.</text>
</comment>
<evidence type="ECO:0000259" key="14">
    <source>
        <dbReference type="Pfam" id="PF01113"/>
    </source>
</evidence>
<dbReference type="GO" id="GO:0019877">
    <property type="term" value="P:diaminopimelate biosynthetic process"/>
    <property type="evidence" value="ECO:0007669"/>
    <property type="project" value="UniProtKB-UniRule"/>
</dbReference>